<dbReference type="Proteomes" id="UP000006235">
    <property type="component" value="Unassembled WGS sequence"/>
</dbReference>
<comment type="caution">
    <text evidence="1">The sequence shown here is derived from an EMBL/GenBank/DDBJ whole genome shotgun (WGS) entry which is preliminary data.</text>
</comment>
<organism evidence="1 2">
    <name type="scientific">Haemophilus pittmaniae HK 85</name>
    <dbReference type="NCBI Taxonomy" id="1035188"/>
    <lineage>
        <taxon>Bacteria</taxon>
        <taxon>Pseudomonadati</taxon>
        <taxon>Pseudomonadota</taxon>
        <taxon>Gammaproteobacteria</taxon>
        <taxon>Pasteurellales</taxon>
        <taxon>Pasteurellaceae</taxon>
        <taxon>Haemophilus</taxon>
    </lineage>
</organism>
<gene>
    <name evidence="1" type="ORF">HMPREF9952_2091</name>
</gene>
<evidence type="ECO:0000313" key="1">
    <source>
        <dbReference type="EMBL" id="EGV07340.1"/>
    </source>
</evidence>
<evidence type="ECO:0000313" key="2">
    <source>
        <dbReference type="Proteomes" id="UP000006235"/>
    </source>
</evidence>
<accession>F9Q638</accession>
<dbReference type="EMBL" id="AFUV01000004">
    <property type="protein sequence ID" value="EGV07340.1"/>
    <property type="molecule type" value="Genomic_DNA"/>
</dbReference>
<reference evidence="1 2" key="1">
    <citation type="submission" date="2011-07" db="EMBL/GenBank/DDBJ databases">
        <authorList>
            <person name="Harkins D.M."/>
            <person name="Madupu R."/>
            <person name="Durkin A.S."/>
            <person name="Torralba M."/>
            <person name="Methe B."/>
            <person name="Sutton G.G."/>
            <person name="Nelson K.E."/>
        </authorList>
    </citation>
    <scope>NUCLEOTIDE SEQUENCE [LARGE SCALE GENOMIC DNA]</scope>
    <source>
        <strain evidence="1 2">HK 85</strain>
    </source>
</reference>
<sequence>MESEINRLNISLKQVEQHALARYNLKTLEDLYAGIGSGDIRLNQLINFYKIN</sequence>
<name>F9Q638_9PAST</name>
<dbReference type="AlphaFoldDB" id="F9Q638"/>
<proteinExistence type="predicted"/>
<dbReference type="STRING" id="1035188.HMPREF9952_2091"/>
<protein>
    <submittedName>
        <fullName evidence="1">Conserved domain protein</fullName>
    </submittedName>
</protein>